<keyword evidence="16" id="KW-1185">Reference proteome</keyword>
<evidence type="ECO:0000259" key="15">
    <source>
        <dbReference type="PROSITE" id="PS51873"/>
    </source>
</evidence>
<dbReference type="SMART" id="SM00647">
    <property type="entry name" value="IBR"/>
    <property type="match status" value="2"/>
</dbReference>
<dbReference type="RefSeq" id="XP_031392652.1">
    <property type="nucleotide sequence ID" value="XM_031536792.1"/>
</dbReference>
<evidence type="ECO:0000256" key="9">
    <source>
        <dbReference type="ARBA" id="ARBA00022737"/>
    </source>
</evidence>
<evidence type="ECO:0000256" key="4">
    <source>
        <dbReference type="ARBA" id="ARBA00004906"/>
    </source>
</evidence>
<feature type="domain" description="RING-type" evidence="14">
    <location>
        <begin position="68"/>
        <end position="114"/>
    </location>
</feature>
<dbReference type="OrthoDB" id="10009520at2759"/>
<dbReference type="InterPro" id="IPR002867">
    <property type="entry name" value="IBR_dom"/>
</dbReference>
<dbReference type="InterPro" id="IPR044066">
    <property type="entry name" value="TRIAD_supradom"/>
</dbReference>
<evidence type="ECO:0000259" key="14">
    <source>
        <dbReference type="PROSITE" id="PS50089"/>
    </source>
</evidence>
<dbReference type="PROSITE" id="PS51873">
    <property type="entry name" value="TRIAD"/>
    <property type="match status" value="1"/>
</dbReference>
<evidence type="ECO:0000256" key="2">
    <source>
        <dbReference type="ARBA" id="ARBA00001947"/>
    </source>
</evidence>
<dbReference type="InterPro" id="IPR013083">
    <property type="entry name" value="Znf_RING/FYVE/PHD"/>
</dbReference>
<dbReference type="PANTHER" id="PTHR11685">
    <property type="entry name" value="RBR FAMILY RING FINGER AND IBR DOMAIN-CONTAINING"/>
    <property type="match status" value="1"/>
</dbReference>
<dbReference type="FunFam" id="3.30.40.10:FF:000230">
    <property type="entry name" value="RBR-type E3 ubiquitin transferase"/>
    <property type="match status" value="1"/>
</dbReference>
<evidence type="ECO:0000256" key="12">
    <source>
        <dbReference type="ARBA" id="ARBA00022833"/>
    </source>
</evidence>
<dbReference type="EC" id="2.3.2.31" evidence="6"/>
<dbReference type="CDD" id="cd22582">
    <property type="entry name" value="BRcat_RBR_unk"/>
    <property type="match status" value="1"/>
</dbReference>
<dbReference type="PROSITE" id="PS50089">
    <property type="entry name" value="ZF_RING_2"/>
    <property type="match status" value="1"/>
</dbReference>
<dbReference type="GeneID" id="116204618"/>
<keyword evidence="7" id="KW-0808">Transferase</keyword>
<dbReference type="Pfam" id="PF01485">
    <property type="entry name" value="IBR"/>
    <property type="match status" value="2"/>
</dbReference>
<dbReference type="SUPFAM" id="SSF57850">
    <property type="entry name" value="RING/U-box"/>
    <property type="match status" value="3"/>
</dbReference>
<dbReference type="Gene3D" id="1.20.120.1750">
    <property type="match status" value="1"/>
</dbReference>
<dbReference type="GO" id="GO:0061630">
    <property type="term" value="F:ubiquitin protein ligase activity"/>
    <property type="evidence" value="ECO:0007669"/>
    <property type="project" value="UniProtKB-EC"/>
</dbReference>
<feature type="domain" description="RING-type" evidence="15">
    <location>
        <begin position="64"/>
        <end position="271"/>
    </location>
</feature>
<comment type="catalytic activity">
    <reaction evidence="1">
        <text>[E2 ubiquitin-conjugating enzyme]-S-ubiquitinyl-L-cysteine + [acceptor protein]-L-lysine = [E2 ubiquitin-conjugating enzyme]-L-cysteine + [acceptor protein]-N(6)-ubiquitinyl-L-lysine.</text>
        <dbReference type="EC" id="2.3.2.31"/>
    </reaction>
</comment>
<proteinExistence type="inferred from homology"/>
<evidence type="ECO:0000313" key="18">
    <source>
        <dbReference type="RefSeq" id="XP_031392652.1"/>
    </source>
</evidence>
<evidence type="ECO:0000256" key="5">
    <source>
        <dbReference type="ARBA" id="ARBA00005884"/>
    </source>
</evidence>
<dbReference type="InterPro" id="IPR017907">
    <property type="entry name" value="Znf_RING_CS"/>
</dbReference>
<dbReference type="FunFam" id="1.20.120.1750:FF:000018">
    <property type="entry name" value="RBR-type E3 ubiquitin transferase"/>
    <property type="match status" value="1"/>
</dbReference>
<keyword evidence="11" id="KW-0833">Ubl conjugation pathway</keyword>
<dbReference type="Proteomes" id="UP000515151">
    <property type="component" value="Chromosome 4"/>
</dbReference>
<dbReference type="UniPathway" id="UPA00143"/>
<dbReference type="Gene3D" id="3.30.40.10">
    <property type="entry name" value="Zinc/RING finger domain, C3HC4 (zinc finger)"/>
    <property type="match status" value="1"/>
</dbReference>
<organism evidence="16 17">
    <name type="scientific">Punica granatum</name>
    <name type="common">Pomegranate</name>
    <dbReference type="NCBI Taxonomy" id="22663"/>
    <lineage>
        <taxon>Eukaryota</taxon>
        <taxon>Viridiplantae</taxon>
        <taxon>Streptophyta</taxon>
        <taxon>Embryophyta</taxon>
        <taxon>Tracheophyta</taxon>
        <taxon>Spermatophyta</taxon>
        <taxon>Magnoliopsida</taxon>
        <taxon>eudicotyledons</taxon>
        <taxon>Gunneridae</taxon>
        <taxon>Pentapetalae</taxon>
        <taxon>rosids</taxon>
        <taxon>malvids</taxon>
        <taxon>Myrtales</taxon>
        <taxon>Lythraceae</taxon>
        <taxon>Punica</taxon>
    </lineage>
</organism>
<dbReference type="InterPro" id="IPR031127">
    <property type="entry name" value="E3_UB_ligase_RBR"/>
</dbReference>
<keyword evidence="12" id="KW-0862">Zinc</keyword>
<evidence type="ECO:0000313" key="16">
    <source>
        <dbReference type="Proteomes" id="UP000515151"/>
    </source>
</evidence>
<evidence type="ECO:0000256" key="11">
    <source>
        <dbReference type="ARBA" id="ARBA00022786"/>
    </source>
</evidence>
<keyword evidence="8" id="KW-0479">Metal-binding</keyword>
<dbReference type="InterPro" id="IPR001841">
    <property type="entry name" value="Znf_RING"/>
</dbReference>
<comment type="similarity">
    <text evidence="5">Belongs to the RBR family. Ariadne subfamily.</text>
</comment>
<dbReference type="CDD" id="cd22584">
    <property type="entry name" value="Rcat_RBR_unk"/>
    <property type="match status" value="1"/>
</dbReference>
<evidence type="ECO:0000256" key="13">
    <source>
        <dbReference type="PROSITE-ProRule" id="PRU00175"/>
    </source>
</evidence>
<reference evidence="17 18" key="2">
    <citation type="submission" date="2025-04" db="UniProtKB">
        <authorList>
            <consortium name="RefSeq"/>
        </authorList>
    </citation>
    <scope>IDENTIFICATION</scope>
    <source>
        <tissue evidence="17 18">Leaf</tissue>
    </source>
</reference>
<evidence type="ECO:0000256" key="7">
    <source>
        <dbReference type="ARBA" id="ARBA00022679"/>
    </source>
</evidence>
<evidence type="ECO:0000256" key="1">
    <source>
        <dbReference type="ARBA" id="ARBA00001798"/>
    </source>
</evidence>
<protein>
    <recommendedName>
        <fullName evidence="6">RBR-type E3 ubiquitin transferase</fullName>
        <ecNumber evidence="6">2.3.2.31</ecNumber>
    </recommendedName>
</protein>
<keyword evidence="10 13" id="KW-0863">Zinc-finger</keyword>
<keyword evidence="9" id="KW-0677">Repeat</keyword>
<dbReference type="RefSeq" id="XP_031392651.1">
    <property type="nucleotide sequence ID" value="XM_031536791.1"/>
</dbReference>
<gene>
    <name evidence="17 18" type="primary">LOC116204618</name>
</gene>
<evidence type="ECO:0000256" key="6">
    <source>
        <dbReference type="ARBA" id="ARBA00012251"/>
    </source>
</evidence>
<dbReference type="PROSITE" id="PS00518">
    <property type="entry name" value="ZF_RING_1"/>
    <property type="match status" value="1"/>
</dbReference>
<evidence type="ECO:0000256" key="8">
    <source>
        <dbReference type="ARBA" id="ARBA00022723"/>
    </source>
</evidence>
<comment type="pathway">
    <text evidence="4">Protein modification; protein ubiquitination.</text>
</comment>
<dbReference type="AlphaFoldDB" id="A0A6P8DH96"/>
<evidence type="ECO:0000256" key="10">
    <source>
        <dbReference type="ARBA" id="ARBA00022771"/>
    </source>
</evidence>
<accession>A0A6P8DH96</accession>
<name>A0A6P8DH96_PUNGR</name>
<evidence type="ECO:0000313" key="17">
    <source>
        <dbReference type="RefSeq" id="XP_031392651.1"/>
    </source>
</evidence>
<dbReference type="GO" id="GO:0016567">
    <property type="term" value="P:protein ubiquitination"/>
    <property type="evidence" value="ECO:0007669"/>
    <property type="project" value="UniProtKB-UniPathway"/>
</dbReference>
<dbReference type="GO" id="GO:0008270">
    <property type="term" value="F:zinc ion binding"/>
    <property type="evidence" value="ECO:0007669"/>
    <property type="project" value="UniProtKB-KW"/>
</dbReference>
<evidence type="ECO:0000256" key="3">
    <source>
        <dbReference type="ARBA" id="ARBA00003976"/>
    </source>
</evidence>
<comment type="cofactor">
    <cofactor evidence="2">
        <name>Zn(2+)</name>
        <dbReference type="ChEBI" id="CHEBI:29105"/>
    </cofactor>
</comment>
<comment type="function">
    <text evidence="3">Might act as an E3 ubiquitin-protein ligase, or as part of E3 complex, which accepts ubiquitin from specific E2 ubiquitin-conjugating enzymes and then transfers it to substrates.</text>
</comment>
<reference evidence="16" key="1">
    <citation type="journal article" date="2020" name="Plant Biotechnol. J.">
        <title>The pomegranate (Punica granatum L.) draft genome dissects genetic divergence between soft- and hard-seeded cultivars.</title>
        <authorList>
            <person name="Luo X."/>
            <person name="Li H."/>
            <person name="Wu Z."/>
            <person name="Yao W."/>
            <person name="Zhao P."/>
            <person name="Cao D."/>
            <person name="Yu H."/>
            <person name="Li K."/>
            <person name="Poudel K."/>
            <person name="Zhao D."/>
            <person name="Zhang F."/>
            <person name="Xia X."/>
            <person name="Chen L."/>
            <person name="Wang Q."/>
            <person name="Jing D."/>
            <person name="Cao S."/>
        </authorList>
    </citation>
    <scope>NUCLEOTIDE SEQUENCE [LARGE SCALE GENOMIC DNA]</scope>
</reference>
<sequence length="271" mass="30188">MDARFVHSSAFFSPISPPATNSSAGHSRSRISGKATPLHFLAKEGVSGAAAAAGSSRTRSYRRRIIQCEICAEKKQTCEMMRINKKCVHSFCSVCIAKHVKTRVADNQVTVPCPGLDCKHKVEYKVCVGILPKDVLDAWGKALCEALILEDHKFYCPFRDCSAMLVNDSEKVIEQSECPHCHRLFCAQCHVPWHAGVACMEFQALNEDERGSDDLFLRKLAREKNWGRCPKCKFFVERTQGCPHIICRCKFEFCYGCGSAWSQSHGGCAGD</sequence>